<evidence type="ECO:0000313" key="1">
    <source>
        <dbReference type="EMBL" id="KAH7688396.1"/>
    </source>
</evidence>
<comment type="caution">
    <text evidence="1">The sequence shown here is derived from an EMBL/GenBank/DDBJ whole genome shotgun (WGS) entry which is preliminary data.</text>
</comment>
<dbReference type="Proteomes" id="UP000827976">
    <property type="component" value="Chromosome 3"/>
</dbReference>
<reference evidence="2" key="1">
    <citation type="journal article" date="2022" name="Nat. Commun.">
        <title>Chromosome evolution and the genetic basis of agronomically important traits in greater yam.</title>
        <authorList>
            <person name="Bredeson J.V."/>
            <person name="Lyons J.B."/>
            <person name="Oniyinde I.O."/>
            <person name="Okereke N.R."/>
            <person name="Kolade O."/>
            <person name="Nnabue I."/>
            <person name="Nwadili C.O."/>
            <person name="Hribova E."/>
            <person name="Parker M."/>
            <person name="Nwogha J."/>
            <person name="Shu S."/>
            <person name="Carlson J."/>
            <person name="Kariba R."/>
            <person name="Muthemba S."/>
            <person name="Knop K."/>
            <person name="Barton G.J."/>
            <person name="Sherwood A.V."/>
            <person name="Lopez-Montes A."/>
            <person name="Asiedu R."/>
            <person name="Jamnadass R."/>
            <person name="Muchugi A."/>
            <person name="Goodstein D."/>
            <person name="Egesi C.N."/>
            <person name="Featherston J."/>
            <person name="Asfaw A."/>
            <person name="Simpson G.G."/>
            <person name="Dolezel J."/>
            <person name="Hendre P.S."/>
            <person name="Van Deynze A."/>
            <person name="Kumar P.L."/>
            <person name="Obidiegwu J.E."/>
            <person name="Bhattacharjee R."/>
            <person name="Rokhsar D.S."/>
        </authorList>
    </citation>
    <scope>NUCLEOTIDE SEQUENCE [LARGE SCALE GENOMIC DNA]</scope>
    <source>
        <strain evidence="2">cv. TDa95/00328</strain>
    </source>
</reference>
<name>A0ACB7WK67_DIOAL</name>
<protein>
    <submittedName>
        <fullName evidence="1">Uncharacterized protein</fullName>
    </submittedName>
</protein>
<gene>
    <name evidence="1" type="ORF">IHE45_03G031100</name>
</gene>
<proteinExistence type="predicted"/>
<dbReference type="EMBL" id="CM037013">
    <property type="protein sequence ID" value="KAH7688396.1"/>
    <property type="molecule type" value="Genomic_DNA"/>
</dbReference>
<organism evidence="1 2">
    <name type="scientific">Dioscorea alata</name>
    <name type="common">Purple yam</name>
    <dbReference type="NCBI Taxonomy" id="55571"/>
    <lineage>
        <taxon>Eukaryota</taxon>
        <taxon>Viridiplantae</taxon>
        <taxon>Streptophyta</taxon>
        <taxon>Embryophyta</taxon>
        <taxon>Tracheophyta</taxon>
        <taxon>Spermatophyta</taxon>
        <taxon>Magnoliopsida</taxon>
        <taxon>Liliopsida</taxon>
        <taxon>Dioscoreales</taxon>
        <taxon>Dioscoreaceae</taxon>
        <taxon>Dioscorea</taxon>
    </lineage>
</organism>
<evidence type="ECO:0000313" key="2">
    <source>
        <dbReference type="Proteomes" id="UP000827976"/>
    </source>
</evidence>
<sequence length="181" mass="20352">MARSAMQFCRISSAAMHYTLLSVTTNYRNLKPSNLSPKPPSKHSYGVSLTRLCHLERIGDIIIVTSKSARCSLYESTMLKVASATIFLNKLCITVMRDISISVEPAMIHIIGHSSSIQSIFYRCLKHNTLSISPPWETRTLIRSLHPNSNHKIASGNNLAGNIKLNKVRLNRRTIKIIFFI</sequence>
<accession>A0ACB7WK67</accession>
<keyword evidence="2" id="KW-1185">Reference proteome</keyword>